<dbReference type="PROSITE" id="PS51257">
    <property type="entry name" value="PROKAR_LIPOPROTEIN"/>
    <property type="match status" value="1"/>
</dbReference>
<evidence type="ECO:0000256" key="1">
    <source>
        <dbReference type="SAM" id="SignalP"/>
    </source>
</evidence>
<dbReference type="Proteomes" id="UP000053300">
    <property type="component" value="Unassembled WGS sequence"/>
</dbReference>
<evidence type="ECO:0000313" key="2">
    <source>
        <dbReference type="EMBL" id="KUF41161.1"/>
    </source>
</evidence>
<keyword evidence="3" id="KW-1185">Reference proteome</keyword>
<comment type="caution">
    <text evidence="2">The sequence shown here is derived from an EMBL/GenBank/DDBJ whole genome shotgun (WGS) entry which is preliminary data.</text>
</comment>
<accession>A0A0W7Z1C2</accession>
<feature type="signal peptide" evidence="1">
    <location>
        <begin position="1"/>
        <end position="25"/>
    </location>
</feature>
<dbReference type="RefSeq" id="WP_058879835.1">
    <property type="nucleotide sequence ID" value="NZ_JBEBZE010000007.1"/>
</dbReference>
<name>A0A0W7Z1C2_9BURK</name>
<sequence>MRTHHYPTWLAGLACGLTLSTAALAQTAGTPQAAPAAATAAQPQLPAPNPEAAQAVQRSIAALVQAANTQGPLLTTKEFTDSFNEKISAAQLQQVLSQMHQIVGNCSLAGQVPIPVSIVGSYLLNCDKAFVPVELAVEEQAPYRIHTLLIRPSYSKL</sequence>
<protein>
    <recommendedName>
        <fullName evidence="4">DUF3887 domain-containing protein</fullName>
    </recommendedName>
</protein>
<keyword evidence="1" id="KW-0732">Signal</keyword>
<evidence type="ECO:0008006" key="4">
    <source>
        <dbReference type="Google" id="ProtNLM"/>
    </source>
</evidence>
<dbReference type="AlphaFoldDB" id="A0A0W7Z1C2"/>
<proteinExistence type="predicted"/>
<feature type="chain" id="PRO_5006938946" description="DUF3887 domain-containing protein" evidence="1">
    <location>
        <begin position="26"/>
        <end position="157"/>
    </location>
</feature>
<reference evidence="2 3" key="1">
    <citation type="submission" date="2015-12" db="EMBL/GenBank/DDBJ databases">
        <title>Complete genome sequence of a multi-drug resistant strain Acidovorax sp. 12322-1.</title>
        <authorList>
            <person name="Ming D."/>
            <person name="Wang M."/>
            <person name="Hu S."/>
            <person name="Zhou Y."/>
            <person name="Jiang T."/>
        </authorList>
    </citation>
    <scope>NUCLEOTIDE SEQUENCE [LARGE SCALE GENOMIC DNA]</scope>
    <source>
        <strain evidence="2 3">12322-1</strain>
    </source>
</reference>
<dbReference type="STRING" id="225992.B5M06_11645"/>
<dbReference type="EMBL" id="LPXH01000025">
    <property type="protein sequence ID" value="KUF41161.1"/>
    <property type="molecule type" value="Genomic_DNA"/>
</dbReference>
<evidence type="ECO:0000313" key="3">
    <source>
        <dbReference type="Proteomes" id="UP000053300"/>
    </source>
</evidence>
<organism evidence="2 3">
    <name type="scientific">Comamonas kerstersii</name>
    <dbReference type="NCBI Taxonomy" id="225992"/>
    <lineage>
        <taxon>Bacteria</taxon>
        <taxon>Pseudomonadati</taxon>
        <taxon>Pseudomonadota</taxon>
        <taxon>Betaproteobacteria</taxon>
        <taxon>Burkholderiales</taxon>
        <taxon>Comamonadaceae</taxon>
        <taxon>Comamonas</taxon>
    </lineage>
</organism>
<gene>
    <name evidence="2" type="ORF">AS359_10275</name>
</gene>